<accession>A0A388JSK1</accession>
<feature type="region of interest" description="Disordered" evidence="2">
    <location>
        <begin position="39"/>
        <end position="72"/>
    </location>
</feature>
<comment type="caution">
    <text evidence="3">The sequence shown here is derived from an EMBL/GenBank/DDBJ whole genome shotgun (WGS) entry which is preliminary data.</text>
</comment>
<protein>
    <recommendedName>
        <fullName evidence="5">Reverse transcriptase domain-containing protein</fullName>
    </recommendedName>
</protein>
<evidence type="ECO:0000256" key="1">
    <source>
        <dbReference type="SAM" id="Coils"/>
    </source>
</evidence>
<organism evidence="3 4">
    <name type="scientific">Chara braunii</name>
    <name type="common">Braun's stonewort</name>
    <dbReference type="NCBI Taxonomy" id="69332"/>
    <lineage>
        <taxon>Eukaryota</taxon>
        <taxon>Viridiplantae</taxon>
        <taxon>Streptophyta</taxon>
        <taxon>Charophyceae</taxon>
        <taxon>Charales</taxon>
        <taxon>Characeae</taxon>
        <taxon>Chara</taxon>
    </lineage>
</organism>
<evidence type="ECO:0000256" key="2">
    <source>
        <dbReference type="SAM" id="MobiDB-lite"/>
    </source>
</evidence>
<evidence type="ECO:0000313" key="4">
    <source>
        <dbReference type="Proteomes" id="UP000265515"/>
    </source>
</evidence>
<feature type="compositionally biased region" description="Basic and acidic residues" evidence="2">
    <location>
        <begin position="283"/>
        <end position="299"/>
    </location>
</feature>
<evidence type="ECO:0008006" key="5">
    <source>
        <dbReference type="Google" id="ProtNLM"/>
    </source>
</evidence>
<keyword evidence="4" id="KW-1185">Reference proteome</keyword>
<dbReference type="Proteomes" id="UP000265515">
    <property type="component" value="Unassembled WGS sequence"/>
</dbReference>
<name>A0A388JSK1_CHABU</name>
<feature type="compositionally biased region" description="Basic and acidic residues" evidence="2">
    <location>
        <begin position="349"/>
        <end position="362"/>
    </location>
</feature>
<feature type="region of interest" description="Disordered" evidence="2">
    <location>
        <begin position="1"/>
        <end position="20"/>
    </location>
</feature>
<proteinExistence type="predicted"/>
<dbReference type="Gramene" id="GBG60771">
    <property type="protein sequence ID" value="GBG60771"/>
    <property type="gene ID" value="CBR_g12509"/>
</dbReference>
<feature type="coiled-coil region" evidence="1">
    <location>
        <begin position="101"/>
        <end position="195"/>
    </location>
</feature>
<evidence type="ECO:0000313" key="3">
    <source>
        <dbReference type="EMBL" id="GBG60771.1"/>
    </source>
</evidence>
<dbReference type="AlphaFoldDB" id="A0A388JSK1"/>
<sequence length="954" mass="108744">MSQRSVGAANSGYQQPRPGWWRANQERLNACYNKYLEDKEKEAKRKEEEEKQRLRKEEEDRKLEWKREREQPELEMGARLDKRLELLGLSKKATETRDGCSKSGEDELTRLKRENDELKKKLGGEVSRIEDDKVLRLQREIAELRRQVTSRQTDNDEIYALKKVIEELRSSAYVKTNFESEIACLRSEINLLRDMTSCAEEEALDQVISVGMWRSLLRNALTEVTLSHGGPTTLKAVQERLSKLTASDDADEPTTGGTNLKEELEAAALRSARKGKKATPGREAAKAVDKGKSHTVNDRHAFVENLKKQLRTLKKSGLEPYCKEAGIKLGRVEETIDAIAEYRANQAFPKKEKRQEDGEDRSVQNMDDDDEQTAAGTSEYVDEQSCVENKVSTVGIACASGDRLGENWKLLKRKFGSSLVHFGDCVLPLRKSRGLFLSGNFLLFSAIVPFMSRSLVLKPSLAGLLSDPSSRTDLWNWDFPVLVRAFSAIRSFSEKRSRYRLRLILSGVIRRRFDVNVRRRLIIRITYDEVLCKSGIRAFCADWVMRAEADEEWKRMTVRRMRVVWVKKRSVGTLLFNFRKYAQEGVCECTCSSLLHLPRVDGHVVFRMNEWDDAPGWMRSNKNIARPMRNDVVSRLKSEISASFLETGFGLSPIRRNDLKGCVKSMGADSKDWCTEEEVNVWKEKMCGLVRTPIDHNAGDTVLCCPIKYREGMDNLFLNNPGFVIREEEEDALNEVSRRTYEEMGLEGFAKWDKQGKLGRAYVIPKHKDVSRWRPICPSFSECGVRASRKISMAINLLIWELPKRSNFNLNCTDLLVDSLDRINKDLKKGEALLTAVSDVKEMFCNLPHDSIVNALDWLIDFWLLKGVGGVLVKRRGKGAKLLRGKREEGCQLVEFNTIRDSSCFDLEHTFLSACGRRLQQLTGIPMGNPTSPAVACMLCIFSEFSFLSSLGID</sequence>
<keyword evidence="1" id="KW-0175">Coiled coil</keyword>
<dbReference type="EMBL" id="BFEA01000014">
    <property type="protein sequence ID" value="GBG60771.1"/>
    <property type="molecule type" value="Genomic_DNA"/>
</dbReference>
<gene>
    <name evidence="3" type="ORF">CBR_g12509</name>
</gene>
<feature type="region of interest" description="Disordered" evidence="2">
    <location>
        <begin position="271"/>
        <end position="299"/>
    </location>
</feature>
<feature type="region of interest" description="Disordered" evidence="2">
    <location>
        <begin position="347"/>
        <end position="379"/>
    </location>
</feature>
<reference evidence="3 4" key="1">
    <citation type="journal article" date="2018" name="Cell">
        <title>The Chara Genome: Secondary Complexity and Implications for Plant Terrestrialization.</title>
        <authorList>
            <person name="Nishiyama T."/>
            <person name="Sakayama H."/>
            <person name="Vries J.D."/>
            <person name="Buschmann H."/>
            <person name="Saint-Marcoux D."/>
            <person name="Ullrich K.K."/>
            <person name="Haas F.B."/>
            <person name="Vanderstraeten L."/>
            <person name="Becker D."/>
            <person name="Lang D."/>
            <person name="Vosolsobe S."/>
            <person name="Rombauts S."/>
            <person name="Wilhelmsson P.K.I."/>
            <person name="Janitza P."/>
            <person name="Kern R."/>
            <person name="Heyl A."/>
            <person name="Rumpler F."/>
            <person name="Villalobos L.I.A.C."/>
            <person name="Clay J.M."/>
            <person name="Skokan R."/>
            <person name="Toyoda A."/>
            <person name="Suzuki Y."/>
            <person name="Kagoshima H."/>
            <person name="Schijlen E."/>
            <person name="Tajeshwar N."/>
            <person name="Catarino B."/>
            <person name="Hetherington A.J."/>
            <person name="Saltykova A."/>
            <person name="Bonnot C."/>
            <person name="Breuninger H."/>
            <person name="Symeonidi A."/>
            <person name="Radhakrishnan G.V."/>
            <person name="Van Nieuwerburgh F."/>
            <person name="Deforce D."/>
            <person name="Chang C."/>
            <person name="Karol K.G."/>
            <person name="Hedrich R."/>
            <person name="Ulvskov P."/>
            <person name="Glockner G."/>
            <person name="Delwiche C.F."/>
            <person name="Petrasek J."/>
            <person name="Van de Peer Y."/>
            <person name="Friml J."/>
            <person name="Beilby M."/>
            <person name="Dolan L."/>
            <person name="Kohara Y."/>
            <person name="Sugano S."/>
            <person name="Fujiyama A."/>
            <person name="Delaux P.-M."/>
            <person name="Quint M."/>
            <person name="TheiBen G."/>
            <person name="Hagemann M."/>
            <person name="Harholt J."/>
            <person name="Dunand C."/>
            <person name="Zachgo S."/>
            <person name="Langdale J."/>
            <person name="Maumus F."/>
            <person name="Straeten D.V.D."/>
            <person name="Gould S.B."/>
            <person name="Rensing S.A."/>
        </authorList>
    </citation>
    <scope>NUCLEOTIDE SEQUENCE [LARGE SCALE GENOMIC DNA]</scope>
    <source>
        <strain evidence="3 4">S276</strain>
    </source>
</reference>